<dbReference type="RefSeq" id="WP_209860626.1">
    <property type="nucleotide sequence ID" value="NZ_JAGGLD010000002.1"/>
</dbReference>
<feature type="compositionally biased region" description="Basic and acidic residues" evidence="1">
    <location>
        <begin position="186"/>
        <end position="199"/>
    </location>
</feature>
<dbReference type="Gene3D" id="3.10.350.10">
    <property type="entry name" value="LysM domain"/>
    <property type="match status" value="1"/>
</dbReference>
<organism evidence="3 4">
    <name type="scientific">Paenibacillus shirakamiensis</name>
    <dbReference type="NCBI Taxonomy" id="1265935"/>
    <lineage>
        <taxon>Bacteria</taxon>
        <taxon>Bacillati</taxon>
        <taxon>Bacillota</taxon>
        <taxon>Bacilli</taxon>
        <taxon>Bacillales</taxon>
        <taxon>Paenibacillaceae</taxon>
        <taxon>Paenibacillus</taxon>
    </lineage>
</organism>
<evidence type="ECO:0000256" key="1">
    <source>
        <dbReference type="SAM" id="MobiDB-lite"/>
    </source>
</evidence>
<accession>A0ABS4JFB3</accession>
<dbReference type="EMBL" id="JAGGLD010000002">
    <property type="protein sequence ID" value="MBP2000409.1"/>
    <property type="molecule type" value="Genomic_DNA"/>
</dbReference>
<dbReference type="Pfam" id="PF01476">
    <property type="entry name" value="LysM"/>
    <property type="match status" value="1"/>
</dbReference>
<dbReference type="SMART" id="SM00257">
    <property type="entry name" value="LysM"/>
    <property type="match status" value="1"/>
</dbReference>
<dbReference type="Proteomes" id="UP001519288">
    <property type="component" value="Unassembled WGS sequence"/>
</dbReference>
<reference evidence="3 4" key="1">
    <citation type="submission" date="2021-03" db="EMBL/GenBank/DDBJ databases">
        <title>Genomic Encyclopedia of Type Strains, Phase IV (KMG-IV): sequencing the most valuable type-strain genomes for metagenomic binning, comparative biology and taxonomic classification.</title>
        <authorList>
            <person name="Goeker M."/>
        </authorList>
    </citation>
    <scope>NUCLEOTIDE SEQUENCE [LARGE SCALE GENOMIC DNA]</scope>
    <source>
        <strain evidence="3 4">DSM 26806</strain>
    </source>
</reference>
<dbReference type="InterPro" id="IPR048862">
    <property type="entry name" value="SPOCS_spoVID_N"/>
</dbReference>
<keyword evidence="4" id="KW-1185">Reference proteome</keyword>
<sequence>MSDQSYGLRFDIYERVQLSADVTGIEELIELELLPEIQVVPGDEYATLRGHLHVTGLYRGHEDTQELSHLIPVEITVPLSRVNRLEDITVEIENFDVDLLNPHSLNITGVLSLRGIETVAFVPTTEEWKNEEYTVAHEAETEVPSRDDQVHLAVNEPSANEPSYYDFNSHAAEPYRVAPELPQLRETVREEQPVRKPERPLSPLWADKEAANASATFRQEYREAKKEDNWNIFNEQDRSSSASTPHEPQVVSTEHTWEKEPPLHAEPLFEEGDVVQSADEYLEAQGIREQDIVQATEAQVEEKPELKIALNSKSEDVAQEQVPISKLLSTGRPGYDEDSQDVLLEEQQLSAKDDGEEVRWKNLFITNTQEQTPFRKVKLVIVQREETIDAIADRYQLNPRELLLYNRLSEQSLEQGQVLYIPSAL</sequence>
<dbReference type="InterPro" id="IPR036779">
    <property type="entry name" value="LysM_dom_sf"/>
</dbReference>
<comment type="caution">
    <text evidence="3">The sequence shown here is derived from an EMBL/GenBank/DDBJ whole genome shotgun (WGS) entry which is preliminary data.</text>
</comment>
<dbReference type="Pfam" id="PF20918">
    <property type="entry name" value="SPOCS_spoVID-N"/>
    <property type="match status" value="1"/>
</dbReference>
<protein>
    <submittedName>
        <fullName evidence="3">Stage VI sporulation protein D</fullName>
    </submittedName>
</protein>
<evidence type="ECO:0000259" key="2">
    <source>
        <dbReference type="PROSITE" id="PS51782"/>
    </source>
</evidence>
<evidence type="ECO:0000313" key="4">
    <source>
        <dbReference type="Proteomes" id="UP001519288"/>
    </source>
</evidence>
<feature type="region of interest" description="Disordered" evidence="1">
    <location>
        <begin position="186"/>
        <end position="208"/>
    </location>
</feature>
<evidence type="ECO:0000313" key="3">
    <source>
        <dbReference type="EMBL" id="MBP2000409.1"/>
    </source>
</evidence>
<feature type="domain" description="LysM" evidence="2">
    <location>
        <begin position="378"/>
        <end position="421"/>
    </location>
</feature>
<dbReference type="SUPFAM" id="SSF54106">
    <property type="entry name" value="LysM domain"/>
    <property type="match status" value="1"/>
</dbReference>
<name>A0ABS4JFB3_9BACL</name>
<proteinExistence type="predicted"/>
<dbReference type="InterPro" id="IPR018392">
    <property type="entry name" value="LysM"/>
</dbReference>
<dbReference type="PROSITE" id="PS51782">
    <property type="entry name" value="LYSM"/>
    <property type="match status" value="1"/>
</dbReference>
<gene>
    <name evidence="3" type="ORF">J2Z69_001440</name>
</gene>